<comment type="pathway">
    <text evidence="3">Nitrogen metabolism; urea degradation; CO(2) and NH(3) from urea (urease route): step 1/1.</text>
</comment>
<accession>A0ABP7FP33</accession>
<comment type="subcellular location">
    <subcellularLocation>
        <location evidence="3">Cytoplasm</location>
    </subcellularLocation>
</comment>
<dbReference type="PANTHER" id="PTHR33569:SF1">
    <property type="entry name" value="UREASE"/>
    <property type="match status" value="1"/>
</dbReference>
<reference evidence="5" key="1">
    <citation type="journal article" date="2019" name="Int. J. Syst. Evol. Microbiol.">
        <title>The Global Catalogue of Microorganisms (GCM) 10K type strain sequencing project: providing services to taxonomists for standard genome sequencing and annotation.</title>
        <authorList>
            <consortium name="The Broad Institute Genomics Platform"/>
            <consortium name="The Broad Institute Genome Sequencing Center for Infectious Disease"/>
            <person name="Wu L."/>
            <person name="Ma J."/>
        </authorList>
    </citation>
    <scope>NUCLEOTIDE SEQUENCE [LARGE SCALE GENOMIC DNA]</scope>
    <source>
        <strain evidence="5">JCM 17336</strain>
    </source>
</reference>
<dbReference type="NCBIfam" id="TIGR00192">
    <property type="entry name" value="urease_beta"/>
    <property type="match status" value="1"/>
</dbReference>
<dbReference type="NCBIfam" id="NF009682">
    <property type="entry name" value="PRK13203.1"/>
    <property type="match status" value="1"/>
</dbReference>
<keyword evidence="5" id="KW-1185">Reference proteome</keyword>
<dbReference type="InterPro" id="IPR050069">
    <property type="entry name" value="Urease_subunit"/>
</dbReference>
<dbReference type="EC" id="3.5.1.5" evidence="3"/>
<evidence type="ECO:0000313" key="5">
    <source>
        <dbReference type="Proteomes" id="UP001501367"/>
    </source>
</evidence>
<dbReference type="RefSeq" id="WP_198857245.1">
    <property type="nucleotide sequence ID" value="NZ_BAABDT010000006.1"/>
</dbReference>
<dbReference type="CDD" id="cd00407">
    <property type="entry name" value="Urease_beta"/>
    <property type="match status" value="1"/>
</dbReference>
<comment type="catalytic activity">
    <reaction evidence="2 3">
        <text>urea + 2 H2O + H(+) = hydrogencarbonate + 2 NH4(+)</text>
        <dbReference type="Rhea" id="RHEA:20557"/>
        <dbReference type="ChEBI" id="CHEBI:15377"/>
        <dbReference type="ChEBI" id="CHEBI:15378"/>
        <dbReference type="ChEBI" id="CHEBI:16199"/>
        <dbReference type="ChEBI" id="CHEBI:17544"/>
        <dbReference type="ChEBI" id="CHEBI:28938"/>
        <dbReference type="EC" id="3.5.1.5"/>
    </reaction>
</comment>
<organism evidence="4 5">
    <name type="scientific">Flavobacterium ginsengisoli</name>
    <dbReference type="NCBI Taxonomy" id="871694"/>
    <lineage>
        <taxon>Bacteria</taxon>
        <taxon>Pseudomonadati</taxon>
        <taxon>Bacteroidota</taxon>
        <taxon>Flavobacteriia</taxon>
        <taxon>Flavobacteriales</taxon>
        <taxon>Flavobacteriaceae</taxon>
        <taxon>Flavobacterium</taxon>
    </lineage>
</organism>
<keyword evidence="3" id="KW-0963">Cytoplasm</keyword>
<keyword evidence="1 3" id="KW-0378">Hydrolase</keyword>
<dbReference type="InterPro" id="IPR036461">
    <property type="entry name" value="Urease_betasu_sf"/>
</dbReference>
<comment type="similarity">
    <text evidence="3">Belongs to the urease beta subunit family.</text>
</comment>
<dbReference type="EMBL" id="BAABDT010000006">
    <property type="protein sequence ID" value="GAA3744002.1"/>
    <property type="molecule type" value="Genomic_DNA"/>
</dbReference>
<dbReference type="Gene3D" id="2.10.150.10">
    <property type="entry name" value="Urease, beta subunit"/>
    <property type="match status" value="1"/>
</dbReference>
<protein>
    <recommendedName>
        <fullName evidence="3">Urease subunit beta</fullName>
        <ecNumber evidence="3">3.5.1.5</ecNumber>
    </recommendedName>
    <alternativeName>
        <fullName evidence="3">Urea amidohydrolase subunit beta</fullName>
    </alternativeName>
</protein>
<dbReference type="PANTHER" id="PTHR33569">
    <property type="entry name" value="UREASE"/>
    <property type="match status" value="1"/>
</dbReference>
<dbReference type="Proteomes" id="UP001501367">
    <property type="component" value="Unassembled WGS sequence"/>
</dbReference>
<comment type="caution">
    <text evidence="4">The sequence shown here is derived from an EMBL/GenBank/DDBJ whole genome shotgun (WGS) entry which is preliminary data.</text>
</comment>
<sequence>MIPGEIILKDNNIICNDSRETLTIKVTNTGDRPIQVGSHFHFFEVNRMMSFDREKAFGMRLNIIASTAVRFEPGEEKEVELTQFGGNQKIYGHNNLVDGDLSPHNKALALERLEEGKFKNVKS</sequence>
<evidence type="ECO:0000256" key="2">
    <source>
        <dbReference type="ARBA" id="ARBA00047778"/>
    </source>
</evidence>
<proteinExistence type="inferred from homology"/>
<evidence type="ECO:0000256" key="3">
    <source>
        <dbReference type="HAMAP-Rule" id="MF_01954"/>
    </source>
</evidence>
<evidence type="ECO:0000256" key="1">
    <source>
        <dbReference type="ARBA" id="ARBA00022801"/>
    </source>
</evidence>
<name>A0ABP7FP33_9FLAO</name>
<comment type="subunit">
    <text evidence="3">Heterotrimer of UreA (gamma), UreB (beta) and UreC (alpha) subunits. Three heterotrimers associate to form the active enzyme.</text>
</comment>
<gene>
    <name evidence="3" type="primary">ureB</name>
    <name evidence="4" type="ORF">GCM10022422_30080</name>
</gene>
<dbReference type="InterPro" id="IPR002019">
    <property type="entry name" value="Urease_beta-like"/>
</dbReference>
<evidence type="ECO:0000313" key="4">
    <source>
        <dbReference type="EMBL" id="GAA3744002.1"/>
    </source>
</evidence>
<dbReference type="Pfam" id="PF00699">
    <property type="entry name" value="Urease_beta"/>
    <property type="match status" value="1"/>
</dbReference>
<dbReference type="SUPFAM" id="SSF51278">
    <property type="entry name" value="Urease, beta-subunit"/>
    <property type="match status" value="1"/>
</dbReference>
<dbReference type="HAMAP" id="MF_01954">
    <property type="entry name" value="Urease_beta"/>
    <property type="match status" value="1"/>
</dbReference>